<dbReference type="SMART" id="SM00421">
    <property type="entry name" value="HTH_LUXR"/>
    <property type="match status" value="1"/>
</dbReference>
<evidence type="ECO:0000256" key="2">
    <source>
        <dbReference type="ARBA" id="ARBA00023125"/>
    </source>
</evidence>
<evidence type="ECO:0000256" key="3">
    <source>
        <dbReference type="ARBA" id="ARBA00023163"/>
    </source>
</evidence>
<dbReference type="AlphaFoldDB" id="A0A969W8I9"/>
<sequence length="901" mass="100439">MDANAHPSEVFTHKFFAPPAYPGVIQRDHLLERMFRSPPYAVVVVQAPAGHGKSTLLQQAKTAGESHAATGAWLSFDEADNDMRRFSGHLQALIESLGRQDVASDEGDSSGRRRLADWAASRLARFDTPVHLFLDEFQTLSHRNVLAVFRELLDRLPDNVTVFIGSRALPEIGLARLVVNNQALVLRADDLRFSPSEAEQFFHQAQDLGVNRQELDAIYRQTEGWPAALQLFRLSLSSPSVRRTLNEAVAPKPRELAEYLADNVLTLQPPRIQQFLRQTSVLTRLSAGLCDHVTGWQDSQSILLFLERSGLFLRCLDSDLSWFKYHTLFSSFLAEQTRIEEPELLETVHHRAADWFHRHGMHEDAVHHAIAARDYALAGDIMSTWIDRLIADANLATVERWSDALPLDEIARRPALAVKIAWALVFLRRHHKLRPLMPTLEAATSQGVDASVVRSMLAMVVDDVPLAFDIVQSVEIRDAKPEGFRAFELGAAANLVGYRSMAAGDFDAERDMLQLAQAYNRRGDAAFSGGYSVAVHGISLLMQGRLIDALALYRTGLSEQQLDLDKSFAAASLAACYVHALYECDELDLAESMFLQFHDVIADAVLLDFLALCYVAMSRIQDARGRGNRADEVLSEAEQLAHSAGWPRLLRIVAWERVRRALLSGESERAQALASRIPKQPEFSLPDGWMIFSEAVDGDTIGHLRLAVHAGQTELALPKLADEIALAHKQRRQYRLIKLLLLEALALQRRGSDNTARRSLRRALQLAAPENFVRLVLDEGATLLPMLKEEHAALSREAVDDPLLQPLQEFVSRLLAAAGHAADPARAAPAIGSFQPLEPLTDREKEILVYLANGVSDKEMARRIFVSENTVKFHLKNIYSKLAVSSRLQAINAARQMALLR</sequence>
<evidence type="ECO:0000256" key="1">
    <source>
        <dbReference type="ARBA" id="ARBA00023015"/>
    </source>
</evidence>
<protein>
    <submittedName>
        <fullName evidence="5">LuxR family transcriptional regulator</fullName>
    </submittedName>
</protein>
<dbReference type="PROSITE" id="PS50043">
    <property type="entry name" value="HTH_LUXR_2"/>
    <property type="match status" value="1"/>
</dbReference>
<dbReference type="CDD" id="cd06170">
    <property type="entry name" value="LuxR_C_like"/>
    <property type="match status" value="1"/>
</dbReference>
<keyword evidence="1" id="KW-0805">Transcription regulation</keyword>
<dbReference type="Proteomes" id="UP000653472">
    <property type="component" value="Unassembled WGS sequence"/>
</dbReference>
<dbReference type="SUPFAM" id="SSF52540">
    <property type="entry name" value="P-loop containing nucleoside triphosphate hydrolases"/>
    <property type="match status" value="1"/>
</dbReference>
<organism evidence="5 6">
    <name type="scientific">Solimonas marina</name>
    <dbReference type="NCBI Taxonomy" id="2714601"/>
    <lineage>
        <taxon>Bacteria</taxon>
        <taxon>Pseudomonadati</taxon>
        <taxon>Pseudomonadota</taxon>
        <taxon>Gammaproteobacteria</taxon>
        <taxon>Nevskiales</taxon>
        <taxon>Nevskiaceae</taxon>
        <taxon>Solimonas</taxon>
    </lineage>
</organism>
<dbReference type="PANTHER" id="PTHR44688">
    <property type="entry name" value="DNA-BINDING TRANSCRIPTIONAL ACTIVATOR DEVR_DOSR"/>
    <property type="match status" value="1"/>
</dbReference>
<dbReference type="InterPro" id="IPR027417">
    <property type="entry name" value="P-loop_NTPase"/>
</dbReference>
<comment type="caution">
    <text evidence="5">The sequence shown here is derived from an EMBL/GenBank/DDBJ whole genome shotgun (WGS) entry which is preliminary data.</text>
</comment>
<dbReference type="InterPro" id="IPR016032">
    <property type="entry name" value="Sig_transdc_resp-reg_C-effctor"/>
</dbReference>
<dbReference type="GO" id="GO:0006355">
    <property type="term" value="P:regulation of DNA-templated transcription"/>
    <property type="evidence" value="ECO:0007669"/>
    <property type="project" value="InterPro"/>
</dbReference>
<name>A0A969W8I9_9GAMM</name>
<keyword evidence="6" id="KW-1185">Reference proteome</keyword>
<dbReference type="Pfam" id="PF17874">
    <property type="entry name" value="TPR_MalT"/>
    <property type="match status" value="1"/>
</dbReference>
<feature type="domain" description="HTH luxR-type" evidence="4">
    <location>
        <begin position="833"/>
        <end position="898"/>
    </location>
</feature>
<dbReference type="InterPro" id="IPR041617">
    <property type="entry name" value="TPR_MalT"/>
</dbReference>
<dbReference type="InterPro" id="IPR000792">
    <property type="entry name" value="Tscrpt_reg_LuxR_C"/>
</dbReference>
<dbReference type="GO" id="GO:0003677">
    <property type="term" value="F:DNA binding"/>
    <property type="evidence" value="ECO:0007669"/>
    <property type="project" value="UniProtKB-KW"/>
</dbReference>
<reference evidence="5" key="1">
    <citation type="submission" date="2020-03" db="EMBL/GenBank/DDBJ databases">
        <title>Solimonas marina sp. nov., isolated from deep seawater of the Pacific Ocean.</title>
        <authorList>
            <person name="Liu X."/>
            <person name="Lai Q."/>
            <person name="Sun F."/>
            <person name="Gai Y."/>
            <person name="Li G."/>
            <person name="Shao Z."/>
        </authorList>
    </citation>
    <scope>NUCLEOTIDE SEQUENCE</scope>
    <source>
        <strain evidence="5">C16B3</strain>
    </source>
</reference>
<dbReference type="EMBL" id="JAAVXB010000002">
    <property type="protein sequence ID" value="NKF21869.1"/>
    <property type="molecule type" value="Genomic_DNA"/>
</dbReference>
<dbReference type="Gene3D" id="3.40.50.300">
    <property type="entry name" value="P-loop containing nucleotide triphosphate hydrolases"/>
    <property type="match status" value="1"/>
</dbReference>
<dbReference type="PANTHER" id="PTHR44688:SF16">
    <property type="entry name" value="DNA-BINDING TRANSCRIPTIONAL ACTIVATOR DEVR_DOSR"/>
    <property type="match status" value="1"/>
</dbReference>
<keyword evidence="2" id="KW-0238">DNA-binding</keyword>
<dbReference type="PRINTS" id="PR00038">
    <property type="entry name" value="HTHLUXR"/>
</dbReference>
<dbReference type="InterPro" id="IPR059106">
    <property type="entry name" value="WHD_MalT"/>
</dbReference>
<evidence type="ECO:0000313" key="6">
    <source>
        <dbReference type="Proteomes" id="UP000653472"/>
    </source>
</evidence>
<proteinExistence type="predicted"/>
<dbReference type="SUPFAM" id="SSF46894">
    <property type="entry name" value="C-terminal effector domain of the bipartite response regulators"/>
    <property type="match status" value="1"/>
</dbReference>
<dbReference type="Pfam" id="PF25873">
    <property type="entry name" value="WHD_MalT"/>
    <property type="match status" value="1"/>
</dbReference>
<keyword evidence="3" id="KW-0804">Transcription</keyword>
<evidence type="ECO:0000313" key="5">
    <source>
        <dbReference type="EMBL" id="NKF21869.1"/>
    </source>
</evidence>
<evidence type="ECO:0000259" key="4">
    <source>
        <dbReference type="PROSITE" id="PS50043"/>
    </source>
</evidence>
<dbReference type="Gene3D" id="1.10.10.10">
    <property type="entry name" value="Winged helix-like DNA-binding domain superfamily/Winged helix DNA-binding domain"/>
    <property type="match status" value="1"/>
</dbReference>
<dbReference type="RefSeq" id="WP_168147092.1">
    <property type="nucleotide sequence ID" value="NZ_JAAVXB010000002.1"/>
</dbReference>
<accession>A0A969W8I9</accession>
<gene>
    <name evidence="5" type="ORF">G7Y82_06030</name>
</gene>
<dbReference type="Gene3D" id="1.25.40.10">
    <property type="entry name" value="Tetratricopeptide repeat domain"/>
    <property type="match status" value="1"/>
</dbReference>
<dbReference type="InterPro" id="IPR036388">
    <property type="entry name" value="WH-like_DNA-bd_sf"/>
</dbReference>
<dbReference type="InterPro" id="IPR011990">
    <property type="entry name" value="TPR-like_helical_dom_sf"/>
</dbReference>
<dbReference type="Pfam" id="PF00196">
    <property type="entry name" value="GerE"/>
    <property type="match status" value="1"/>
</dbReference>